<dbReference type="GO" id="GO:0004519">
    <property type="term" value="F:endonuclease activity"/>
    <property type="evidence" value="ECO:0007669"/>
    <property type="project" value="UniProtKB-KW"/>
</dbReference>
<reference evidence="1 2" key="1">
    <citation type="submission" date="2022-01" db="EMBL/GenBank/DDBJ databases">
        <title>A high-quality chromosome-level genome assembly of rohu carp, Labeo rohita.</title>
        <authorList>
            <person name="Arick M.A. II"/>
            <person name="Hsu C.-Y."/>
            <person name="Magbanua Z."/>
            <person name="Pechanova O."/>
            <person name="Grover C."/>
            <person name="Miller E."/>
            <person name="Thrash A."/>
            <person name="Ezzel L."/>
            <person name="Alam S."/>
            <person name="Benzie J."/>
            <person name="Hamilton M."/>
            <person name="Karsi A."/>
            <person name="Lawrence M.L."/>
            <person name="Peterson D.G."/>
        </authorList>
    </citation>
    <scope>NUCLEOTIDE SEQUENCE [LARGE SCALE GENOMIC DNA]</scope>
    <source>
        <strain evidence="2">BAU-BD-2019</strain>
        <tissue evidence="1">Blood</tissue>
    </source>
</reference>
<protein>
    <submittedName>
        <fullName evidence="1">Structure-specific endonuclease subunit slx1</fullName>
    </submittedName>
</protein>
<name>A0ABQ8LML9_LABRO</name>
<organism evidence="1 2">
    <name type="scientific">Labeo rohita</name>
    <name type="common">Indian major carp</name>
    <name type="synonym">Cyprinus rohita</name>
    <dbReference type="NCBI Taxonomy" id="84645"/>
    <lineage>
        <taxon>Eukaryota</taxon>
        <taxon>Metazoa</taxon>
        <taxon>Chordata</taxon>
        <taxon>Craniata</taxon>
        <taxon>Vertebrata</taxon>
        <taxon>Euteleostomi</taxon>
        <taxon>Actinopterygii</taxon>
        <taxon>Neopterygii</taxon>
        <taxon>Teleostei</taxon>
        <taxon>Ostariophysi</taxon>
        <taxon>Cypriniformes</taxon>
        <taxon>Cyprinidae</taxon>
        <taxon>Labeoninae</taxon>
        <taxon>Labeonini</taxon>
        <taxon>Labeo</taxon>
    </lineage>
</organism>
<proteinExistence type="predicted"/>
<comment type="caution">
    <text evidence="1">The sequence shown here is derived from an EMBL/GenBank/DDBJ whole genome shotgun (WGS) entry which is preliminary data.</text>
</comment>
<keyword evidence="2" id="KW-1185">Reference proteome</keyword>
<evidence type="ECO:0000313" key="2">
    <source>
        <dbReference type="Proteomes" id="UP000830375"/>
    </source>
</evidence>
<evidence type="ECO:0000313" key="1">
    <source>
        <dbReference type="EMBL" id="KAI2651907.1"/>
    </source>
</evidence>
<dbReference type="Proteomes" id="UP000830375">
    <property type="component" value="Unassembled WGS sequence"/>
</dbReference>
<gene>
    <name evidence="1" type="ORF">H4Q32_014691</name>
</gene>
<sequence length="80" mass="9581">MDKNVYKGHLNVFFCEEWLHFYHLKLMLHIINIQFSEVLCLNNFVKCNPVFITIVIIIIKPLVHRINVLLKYICCLSFQT</sequence>
<accession>A0ABQ8LML9</accession>
<keyword evidence="1" id="KW-0378">Hydrolase</keyword>
<keyword evidence="1" id="KW-0540">Nuclease</keyword>
<keyword evidence="1" id="KW-0255">Endonuclease</keyword>
<dbReference type="EMBL" id="JACTAM010000020">
    <property type="protein sequence ID" value="KAI2651907.1"/>
    <property type="molecule type" value="Genomic_DNA"/>
</dbReference>